<dbReference type="FunCoup" id="A0A3A9JLJ6">
    <property type="interactions" value="550"/>
</dbReference>
<evidence type="ECO:0000256" key="9">
    <source>
        <dbReference type="HAMAP-Rule" id="MF_00323"/>
    </source>
</evidence>
<keyword evidence="13" id="KW-1185">Reference proteome</keyword>
<sequence length="356" mass="40056">MSYIEHPPAHGGSRNWSSPALAGAERTGLLLVNLGTPEGTGYWAIRRYLSEFLSDRRVIEASPLWWQPLLQGVILSRRPFRTGAAYREIWNREKDESPLRTFTRAQAENLRALWPEERTGVVVDWAMRYGRPSVAERLQGLVDQGCGRVLLVPLYPQYSATTTATVNDAAFRTLMRMRRQPAIRTVPSFPDHPAYIRAMADRIRASLLTLDREPELLIGSFHGLPRRYVEAGDPYPGECERTMVALRRELGLGAAQFPMTFQSRFGREPWLEPYTDEYVGSLAARGIKRIAVVAPGFLSDCVETLEELGSELREEFLGTGGTHFHLLPCLNDSAGATMLLDSILREELAGWQARGR</sequence>
<evidence type="ECO:0000256" key="10">
    <source>
        <dbReference type="RuleBase" id="RU000607"/>
    </source>
</evidence>
<keyword evidence="6 9" id="KW-0456">Lyase</keyword>
<keyword evidence="2 9" id="KW-0963">Cytoplasm</keyword>
<organism evidence="11 14">
    <name type="scientific">Teichococcus wenyumeiae</name>
    <dbReference type="NCBI Taxonomy" id="2478470"/>
    <lineage>
        <taxon>Bacteria</taxon>
        <taxon>Pseudomonadati</taxon>
        <taxon>Pseudomonadota</taxon>
        <taxon>Alphaproteobacteria</taxon>
        <taxon>Acetobacterales</taxon>
        <taxon>Roseomonadaceae</taxon>
        <taxon>Roseomonas</taxon>
    </lineage>
</organism>
<evidence type="ECO:0000256" key="2">
    <source>
        <dbReference type="ARBA" id="ARBA00022490"/>
    </source>
</evidence>
<evidence type="ECO:0000313" key="11">
    <source>
        <dbReference type="EMBL" id="RKK05643.1"/>
    </source>
</evidence>
<dbReference type="Pfam" id="PF00762">
    <property type="entry name" value="Ferrochelatase"/>
    <property type="match status" value="1"/>
</dbReference>
<dbReference type="GO" id="GO:0004325">
    <property type="term" value="F:ferrochelatase activity"/>
    <property type="evidence" value="ECO:0007669"/>
    <property type="project" value="UniProtKB-UniRule"/>
</dbReference>
<evidence type="ECO:0000313" key="14">
    <source>
        <dbReference type="Proteomes" id="UP000278036"/>
    </source>
</evidence>
<dbReference type="PANTHER" id="PTHR11108:SF1">
    <property type="entry name" value="FERROCHELATASE, MITOCHONDRIAL"/>
    <property type="match status" value="1"/>
</dbReference>
<dbReference type="InterPro" id="IPR033644">
    <property type="entry name" value="Ferrochelatase_C"/>
</dbReference>
<dbReference type="NCBIfam" id="TIGR00109">
    <property type="entry name" value="hemH"/>
    <property type="match status" value="1"/>
</dbReference>
<dbReference type="InParanoid" id="A0A3A9JLJ6"/>
<evidence type="ECO:0000256" key="3">
    <source>
        <dbReference type="ARBA" id="ARBA00022723"/>
    </source>
</evidence>
<keyword evidence="5 9" id="KW-0350">Heme biosynthesis</keyword>
<dbReference type="HAMAP" id="MF_00323">
    <property type="entry name" value="Ferrochelatase"/>
    <property type="match status" value="1"/>
</dbReference>
<dbReference type="InterPro" id="IPR001015">
    <property type="entry name" value="Ferrochelatase"/>
</dbReference>
<keyword evidence="7 9" id="KW-0627">Porphyrin biosynthesis</keyword>
<dbReference type="GO" id="GO:0006783">
    <property type="term" value="P:heme biosynthetic process"/>
    <property type="evidence" value="ECO:0007669"/>
    <property type="project" value="UniProtKB-UniRule"/>
</dbReference>
<proteinExistence type="inferred from homology"/>
<comment type="caution">
    <text evidence="11">The sequence shown here is derived from an EMBL/GenBank/DDBJ whole genome shotgun (WGS) entry which is preliminary data.</text>
</comment>
<protein>
    <recommendedName>
        <fullName evidence="9 10">Ferrochelatase</fullName>
        <ecNumber evidence="9 10">4.98.1.1</ecNumber>
    </recommendedName>
    <alternativeName>
        <fullName evidence="9">Heme synthase</fullName>
    </alternativeName>
    <alternativeName>
        <fullName evidence="9">Protoheme ferro-lyase</fullName>
    </alternativeName>
</protein>
<evidence type="ECO:0000313" key="13">
    <source>
        <dbReference type="Proteomes" id="UP000274097"/>
    </source>
</evidence>
<comment type="catalytic activity">
    <reaction evidence="9 10">
        <text>heme b + 2 H(+) = protoporphyrin IX + Fe(2+)</text>
        <dbReference type="Rhea" id="RHEA:22584"/>
        <dbReference type="ChEBI" id="CHEBI:15378"/>
        <dbReference type="ChEBI" id="CHEBI:29033"/>
        <dbReference type="ChEBI" id="CHEBI:57306"/>
        <dbReference type="ChEBI" id="CHEBI:60344"/>
        <dbReference type="EC" id="4.98.1.1"/>
    </reaction>
</comment>
<keyword evidence="4 9" id="KW-0408">Iron</keyword>
<dbReference type="FunFam" id="3.40.50.1400:FF:000002">
    <property type="entry name" value="Ferrochelatase"/>
    <property type="match status" value="1"/>
</dbReference>
<dbReference type="PROSITE" id="PS00534">
    <property type="entry name" value="FERROCHELATASE"/>
    <property type="match status" value="1"/>
</dbReference>
<gene>
    <name evidence="9" type="primary">hemH</name>
    <name evidence="11" type="ORF">D6Z83_03235</name>
    <name evidence="12" type="ORF">EBE87_10825</name>
</gene>
<comment type="function">
    <text evidence="9 10">Catalyzes the ferrous insertion into protoporphyrin IX.</text>
</comment>
<dbReference type="Proteomes" id="UP000278036">
    <property type="component" value="Unassembled WGS sequence"/>
</dbReference>
<evidence type="ECO:0000313" key="12">
    <source>
        <dbReference type="EMBL" id="RMI25095.1"/>
    </source>
</evidence>
<dbReference type="GO" id="GO:0046872">
    <property type="term" value="F:metal ion binding"/>
    <property type="evidence" value="ECO:0007669"/>
    <property type="project" value="UniProtKB-KW"/>
</dbReference>
<dbReference type="RefSeq" id="WP_120636892.1">
    <property type="nucleotide sequence ID" value="NZ_RAQU01000012.1"/>
</dbReference>
<evidence type="ECO:0000256" key="1">
    <source>
        <dbReference type="ARBA" id="ARBA00007718"/>
    </source>
</evidence>
<evidence type="ECO:0000256" key="4">
    <source>
        <dbReference type="ARBA" id="ARBA00023004"/>
    </source>
</evidence>
<dbReference type="EC" id="4.98.1.1" evidence="9 10"/>
<dbReference type="GO" id="GO:0005737">
    <property type="term" value="C:cytoplasm"/>
    <property type="evidence" value="ECO:0007669"/>
    <property type="project" value="UniProtKB-SubCell"/>
</dbReference>
<reference evidence="11 14" key="1">
    <citation type="submission" date="2018-09" db="EMBL/GenBank/DDBJ databases">
        <title>Roseomonas sp. nov., isolated from feces of Tibetan antelopes in the Qinghai-Tibet plateau, China.</title>
        <authorList>
            <person name="Tian Z."/>
        </authorList>
    </citation>
    <scope>NUCLEOTIDE SEQUENCE [LARGE SCALE GENOMIC DNA]</scope>
    <source>
        <strain evidence="12 13">Z23</strain>
        <strain evidence="11 14">Z24</strain>
    </source>
</reference>
<dbReference type="EMBL" id="RAQU01000012">
    <property type="protein sequence ID" value="RKK05643.1"/>
    <property type="molecule type" value="Genomic_DNA"/>
</dbReference>
<keyword evidence="3 9" id="KW-0479">Metal-binding</keyword>
<dbReference type="Gene3D" id="3.40.50.1400">
    <property type="match status" value="2"/>
</dbReference>
<evidence type="ECO:0000256" key="5">
    <source>
        <dbReference type="ARBA" id="ARBA00023133"/>
    </source>
</evidence>
<dbReference type="CDD" id="cd00419">
    <property type="entry name" value="Ferrochelatase_C"/>
    <property type="match status" value="1"/>
</dbReference>
<dbReference type="Proteomes" id="UP000274097">
    <property type="component" value="Unassembled WGS sequence"/>
</dbReference>
<comment type="subcellular location">
    <subcellularLocation>
        <location evidence="9 10">Cytoplasm</location>
    </subcellularLocation>
</comment>
<dbReference type="CDD" id="cd03411">
    <property type="entry name" value="Ferrochelatase_N"/>
    <property type="match status" value="1"/>
</dbReference>
<evidence type="ECO:0000256" key="8">
    <source>
        <dbReference type="ARBA" id="ARBA00024536"/>
    </source>
</evidence>
<dbReference type="InterPro" id="IPR019772">
    <property type="entry name" value="Ferrochelatase_AS"/>
</dbReference>
<dbReference type="PANTHER" id="PTHR11108">
    <property type="entry name" value="FERROCHELATASE"/>
    <property type="match status" value="1"/>
</dbReference>
<dbReference type="OrthoDB" id="9809741at2"/>
<comment type="similarity">
    <text evidence="1 9 10">Belongs to the ferrochelatase family.</text>
</comment>
<name>A0A3A9JLJ6_9PROT</name>
<dbReference type="InterPro" id="IPR033659">
    <property type="entry name" value="Ferrochelatase_N"/>
</dbReference>
<dbReference type="AlphaFoldDB" id="A0A3A9JLJ6"/>
<dbReference type="SUPFAM" id="SSF53800">
    <property type="entry name" value="Chelatase"/>
    <property type="match status" value="1"/>
</dbReference>
<feature type="binding site" evidence="9">
    <location>
        <position position="303"/>
    </location>
    <ligand>
        <name>Fe(2+)</name>
        <dbReference type="ChEBI" id="CHEBI:29033"/>
    </ligand>
</feature>
<dbReference type="EMBL" id="RFLX01000006">
    <property type="protein sequence ID" value="RMI25095.1"/>
    <property type="molecule type" value="Genomic_DNA"/>
</dbReference>
<evidence type="ECO:0000256" key="7">
    <source>
        <dbReference type="ARBA" id="ARBA00023244"/>
    </source>
</evidence>
<comment type="catalytic activity">
    <reaction evidence="8">
        <text>Fe-coproporphyrin III + 2 H(+) = coproporphyrin III + Fe(2+)</text>
        <dbReference type="Rhea" id="RHEA:49572"/>
        <dbReference type="ChEBI" id="CHEBI:15378"/>
        <dbReference type="ChEBI" id="CHEBI:29033"/>
        <dbReference type="ChEBI" id="CHEBI:68438"/>
        <dbReference type="ChEBI" id="CHEBI:131725"/>
        <dbReference type="EC" id="4.99.1.9"/>
    </reaction>
    <physiologicalReaction direction="right-to-left" evidence="8">
        <dbReference type="Rhea" id="RHEA:49574"/>
    </physiologicalReaction>
</comment>
<comment type="pathway">
    <text evidence="9 10">Porphyrin-containing compound metabolism; protoheme biosynthesis; protoheme from protoporphyrin-IX: step 1/1.</text>
</comment>
<evidence type="ECO:0000256" key="6">
    <source>
        <dbReference type="ARBA" id="ARBA00023239"/>
    </source>
</evidence>
<dbReference type="UniPathway" id="UPA00252">
    <property type="reaction ID" value="UER00325"/>
</dbReference>
<feature type="binding site" evidence="9">
    <location>
        <position position="222"/>
    </location>
    <ligand>
        <name>Fe(2+)</name>
        <dbReference type="ChEBI" id="CHEBI:29033"/>
    </ligand>
</feature>
<accession>A0A3A9JLJ6</accession>